<dbReference type="InterPro" id="IPR002058">
    <property type="entry name" value="PAP_assoc"/>
</dbReference>
<dbReference type="OrthoDB" id="273917at2759"/>
<dbReference type="Pfam" id="PF03828">
    <property type="entry name" value="PAP_assoc"/>
    <property type="match status" value="1"/>
</dbReference>
<accession>A0A3N4LG52</accession>
<dbReference type="Gene3D" id="1.10.1410.10">
    <property type="match status" value="1"/>
</dbReference>
<dbReference type="STRING" id="1051890.A0A3N4LG52"/>
<evidence type="ECO:0000256" key="3">
    <source>
        <dbReference type="ARBA" id="ARBA00022723"/>
    </source>
</evidence>
<evidence type="ECO:0000259" key="7">
    <source>
        <dbReference type="Pfam" id="PF22600"/>
    </source>
</evidence>
<dbReference type="GO" id="GO:1990817">
    <property type="term" value="F:poly(A) RNA polymerase activity"/>
    <property type="evidence" value="ECO:0007669"/>
    <property type="project" value="UniProtKB-EC"/>
</dbReference>
<dbReference type="GO" id="GO:0046872">
    <property type="term" value="F:metal ion binding"/>
    <property type="evidence" value="ECO:0007669"/>
    <property type="project" value="UniProtKB-KW"/>
</dbReference>
<comment type="similarity">
    <text evidence="1">Belongs to the DNA polymerase type-B-like family.</text>
</comment>
<dbReference type="GO" id="GO:0003729">
    <property type="term" value="F:mRNA binding"/>
    <property type="evidence" value="ECO:0007669"/>
    <property type="project" value="TreeGrafter"/>
</dbReference>
<feature type="compositionally biased region" description="Low complexity" evidence="5">
    <location>
        <begin position="558"/>
        <end position="573"/>
    </location>
</feature>
<evidence type="ECO:0000256" key="2">
    <source>
        <dbReference type="ARBA" id="ARBA00012388"/>
    </source>
</evidence>
<feature type="region of interest" description="Disordered" evidence="5">
    <location>
        <begin position="1089"/>
        <end position="1187"/>
    </location>
</feature>
<gene>
    <name evidence="8" type="ORF">L211DRAFT_852056</name>
</gene>
<evidence type="ECO:0000313" key="8">
    <source>
        <dbReference type="EMBL" id="RPB20678.1"/>
    </source>
</evidence>
<dbReference type="Pfam" id="PF22600">
    <property type="entry name" value="MTPAP-like_central"/>
    <property type="match status" value="1"/>
</dbReference>
<evidence type="ECO:0000256" key="1">
    <source>
        <dbReference type="ARBA" id="ARBA00008593"/>
    </source>
</evidence>
<feature type="domain" description="PAP-associated" evidence="6">
    <location>
        <begin position="904"/>
        <end position="970"/>
    </location>
</feature>
<dbReference type="PANTHER" id="PTHR23092">
    <property type="entry name" value="POLY(A) RNA POLYMERASE"/>
    <property type="match status" value="1"/>
</dbReference>
<keyword evidence="9" id="KW-1185">Reference proteome</keyword>
<feature type="region of interest" description="Disordered" evidence="5">
    <location>
        <begin position="489"/>
        <end position="534"/>
    </location>
</feature>
<proteinExistence type="inferred from homology"/>
<feature type="compositionally biased region" description="Basic and acidic residues" evidence="5">
    <location>
        <begin position="289"/>
        <end position="301"/>
    </location>
</feature>
<organism evidence="8 9">
    <name type="scientific">Terfezia boudieri ATCC MYA-4762</name>
    <dbReference type="NCBI Taxonomy" id="1051890"/>
    <lineage>
        <taxon>Eukaryota</taxon>
        <taxon>Fungi</taxon>
        <taxon>Dikarya</taxon>
        <taxon>Ascomycota</taxon>
        <taxon>Pezizomycotina</taxon>
        <taxon>Pezizomycetes</taxon>
        <taxon>Pezizales</taxon>
        <taxon>Pezizaceae</taxon>
        <taxon>Terfezia</taxon>
    </lineage>
</organism>
<feature type="compositionally biased region" description="Basic and acidic residues" evidence="5">
    <location>
        <begin position="241"/>
        <end position="274"/>
    </location>
</feature>
<dbReference type="Proteomes" id="UP000267821">
    <property type="component" value="Unassembled WGS sequence"/>
</dbReference>
<feature type="compositionally biased region" description="Acidic residues" evidence="5">
    <location>
        <begin position="1109"/>
        <end position="1119"/>
    </location>
</feature>
<dbReference type="EC" id="2.7.7.19" evidence="2"/>
<dbReference type="InterPro" id="IPR043519">
    <property type="entry name" value="NT_sf"/>
</dbReference>
<keyword evidence="3" id="KW-0479">Metal-binding</keyword>
<dbReference type="GO" id="GO:0010605">
    <property type="term" value="P:negative regulation of macromolecule metabolic process"/>
    <property type="evidence" value="ECO:0007669"/>
    <property type="project" value="UniProtKB-ARBA"/>
</dbReference>
<feature type="compositionally biased region" description="Basic residues" evidence="5">
    <location>
        <begin position="1138"/>
        <end position="1147"/>
    </location>
</feature>
<feature type="domain" description="Poly(A) RNA polymerase mitochondrial-like central palm" evidence="7">
    <location>
        <begin position="704"/>
        <end position="842"/>
    </location>
</feature>
<evidence type="ECO:0000256" key="4">
    <source>
        <dbReference type="ARBA" id="ARBA00022842"/>
    </source>
</evidence>
<dbReference type="Gene3D" id="3.30.460.10">
    <property type="entry name" value="Beta Polymerase, domain 2"/>
    <property type="match status" value="1"/>
</dbReference>
<dbReference type="CDD" id="cd05402">
    <property type="entry name" value="NT_PAP_TUTase"/>
    <property type="match status" value="1"/>
</dbReference>
<feature type="region of interest" description="Disordered" evidence="5">
    <location>
        <begin position="546"/>
        <end position="589"/>
    </location>
</feature>
<protein>
    <recommendedName>
        <fullName evidence="2">polynucleotide adenylyltransferase</fullName>
        <ecNumber evidence="2">2.7.7.19</ecNumber>
    </recommendedName>
</protein>
<dbReference type="GO" id="GO:0031123">
    <property type="term" value="P:RNA 3'-end processing"/>
    <property type="evidence" value="ECO:0007669"/>
    <property type="project" value="TreeGrafter"/>
</dbReference>
<dbReference type="InParanoid" id="A0A3N4LG52"/>
<dbReference type="SUPFAM" id="SSF81631">
    <property type="entry name" value="PAP/OAS1 substrate-binding domain"/>
    <property type="match status" value="1"/>
</dbReference>
<evidence type="ECO:0000259" key="6">
    <source>
        <dbReference type="Pfam" id="PF03828"/>
    </source>
</evidence>
<feature type="compositionally biased region" description="Basic and acidic residues" evidence="5">
    <location>
        <begin position="490"/>
        <end position="521"/>
    </location>
</feature>
<dbReference type="EMBL" id="ML121568">
    <property type="protein sequence ID" value="RPB20678.1"/>
    <property type="molecule type" value="Genomic_DNA"/>
</dbReference>
<dbReference type="PANTHER" id="PTHR23092:SF15">
    <property type="entry name" value="INACTIVE NON-CANONICAL POLY(A) RNA POLYMERASE PROTEIN TRF4-2-RELATED"/>
    <property type="match status" value="1"/>
</dbReference>
<evidence type="ECO:0000256" key="5">
    <source>
        <dbReference type="SAM" id="MobiDB-lite"/>
    </source>
</evidence>
<feature type="region of interest" description="Disordered" evidence="5">
    <location>
        <begin position="194"/>
        <end position="363"/>
    </location>
</feature>
<feature type="region of interest" description="Disordered" evidence="5">
    <location>
        <begin position="636"/>
        <end position="660"/>
    </location>
</feature>
<keyword evidence="4" id="KW-0460">Magnesium</keyword>
<dbReference type="GO" id="GO:0043634">
    <property type="term" value="P:polyadenylation-dependent ncRNA catabolic process"/>
    <property type="evidence" value="ECO:0007669"/>
    <property type="project" value="TreeGrafter"/>
</dbReference>
<dbReference type="AlphaFoldDB" id="A0A3N4LG52"/>
<feature type="compositionally biased region" description="Gly residues" evidence="5">
    <location>
        <begin position="1156"/>
        <end position="1172"/>
    </location>
</feature>
<feature type="compositionally biased region" description="Gly residues" evidence="5">
    <location>
        <begin position="340"/>
        <end position="354"/>
    </location>
</feature>
<feature type="compositionally biased region" description="Basic residues" evidence="5">
    <location>
        <begin position="197"/>
        <end position="218"/>
    </location>
</feature>
<dbReference type="InterPro" id="IPR054708">
    <property type="entry name" value="MTPAP-like_central"/>
</dbReference>
<dbReference type="SUPFAM" id="SSF81301">
    <property type="entry name" value="Nucleotidyltransferase"/>
    <property type="match status" value="1"/>
</dbReference>
<reference evidence="8 9" key="1">
    <citation type="journal article" date="2018" name="Nat. Ecol. Evol.">
        <title>Pezizomycetes genomes reveal the molecular basis of ectomycorrhizal truffle lifestyle.</title>
        <authorList>
            <person name="Murat C."/>
            <person name="Payen T."/>
            <person name="Noel B."/>
            <person name="Kuo A."/>
            <person name="Morin E."/>
            <person name="Chen J."/>
            <person name="Kohler A."/>
            <person name="Krizsan K."/>
            <person name="Balestrini R."/>
            <person name="Da Silva C."/>
            <person name="Montanini B."/>
            <person name="Hainaut M."/>
            <person name="Levati E."/>
            <person name="Barry K.W."/>
            <person name="Belfiori B."/>
            <person name="Cichocki N."/>
            <person name="Clum A."/>
            <person name="Dockter R.B."/>
            <person name="Fauchery L."/>
            <person name="Guy J."/>
            <person name="Iotti M."/>
            <person name="Le Tacon F."/>
            <person name="Lindquist E.A."/>
            <person name="Lipzen A."/>
            <person name="Malagnac F."/>
            <person name="Mello A."/>
            <person name="Molinier V."/>
            <person name="Miyauchi S."/>
            <person name="Poulain J."/>
            <person name="Riccioni C."/>
            <person name="Rubini A."/>
            <person name="Sitrit Y."/>
            <person name="Splivallo R."/>
            <person name="Traeger S."/>
            <person name="Wang M."/>
            <person name="Zifcakova L."/>
            <person name="Wipf D."/>
            <person name="Zambonelli A."/>
            <person name="Paolocci F."/>
            <person name="Nowrousian M."/>
            <person name="Ottonello S."/>
            <person name="Baldrian P."/>
            <person name="Spatafora J.W."/>
            <person name="Henrissat B."/>
            <person name="Nagy L.G."/>
            <person name="Aury J.M."/>
            <person name="Wincker P."/>
            <person name="Grigoriev I.V."/>
            <person name="Bonfante P."/>
            <person name="Martin F.M."/>
        </authorList>
    </citation>
    <scope>NUCLEOTIDE SEQUENCE [LARGE SCALE GENOMIC DNA]</scope>
    <source>
        <strain evidence="8 9">ATCC MYA-4762</strain>
    </source>
</reference>
<dbReference type="GO" id="GO:0031499">
    <property type="term" value="C:TRAMP complex"/>
    <property type="evidence" value="ECO:0007669"/>
    <property type="project" value="TreeGrafter"/>
</dbReference>
<dbReference type="GO" id="GO:0005730">
    <property type="term" value="C:nucleolus"/>
    <property type="evidence" value="ECO:0007669"/>
    <property type="project" value="TreeGrafter"/>
</dbReference>
<dbReference type="InterPro" id="IPR045862">
    <property type="entry name" value="Trf4-like"/>
</dbReference>
<name>A0A3N4LG52_9PEZI</name>
<feature type="compositionally biased region" description="Basic and acidic residues" evidence="5">
    <location>
        <begin position="319"/>
        <end position="339"/>
    </location>
</feature>
<sequence>MSARWKSWDDGNRSISNERMTWGYSFEQFAVHGILAVTFRQLQCCVPYSALLSSGYVLVHTWHRQNKDFIVCINPLCDSISARASREVCLKIPGIRQASRVERFVNVGIANKHNGKLAALVVEAAALRPFRVLYNQGFKRAPTSPVSIGFGFGFGVGRYSTFALSRTSPSVRNFQLSHAHLRFLLSPQHLQFPHLLARGKHSKRTKKTGPKSKRKRSGPRIGIFTYKPAEQPRVTWGEAIAMERRTERSRGERDRDRDRDRDREDRDRDRDRVSRGGPSDMHRFGGGNDRQDFRFESERKLPSGSGIGGQSYRPGGEYDGDRDRRDRQHRGRDSRDRGRGGGGYNRGGRGSGDGGVRRPWVPIPAHRRPMMVYKREKTPEQLEGMVSSGKYAEVGEAEGGENGNDEDEIESVEMEMDYEGLEVDAETTYPVVVEDIKEGEEVVKAEKAKMDVITMIRKAKAKPAVAASQRNAVADNDDFISFGFSDDEKEIEKERGTEDRGIDEDHGRKARRVNDGRRVDTHAPLSSVGRDRGFSHRELFHQYLDDRKDEAPPPPPGMDHGPPGATGTTIIPSSLPPPPGLSNLPIGAKAPEAAVPGGIAFSLPPKPPPPAGSLPITPNLGIWPPPPTTSAADIILISSSPTPPPQKPSSSHGKKRKLDDTNFTVHLTPYGLAPEYMLSRTSQKNPTPWLLHDHSRTLHPSDQLHKEIHDFITYIRPRRYEHAVRRHVIHRIRTAITNTIYDVDVRCFGSFPAEIYLPTSDLDLAVISRDFARTGIPKYSSKNNLYKVSNLLQRAKIPKDGQVVVISKAKVPIIKFVDAMTGLQVDICFENLSGVNANRTFRKWREEYPAMPALAMVVKQFLELRKQNEVYVGGLGGFTVICLVISLLQLHPGFSSGNIPIEKNLGIGLMEFFDLYGHKFKIDKVGIDVGTRSYFRKPYAPPPRPNADPKSKEYQDYWALHVVDPNDPENNIARSSYGVREIFGTFADGFRILEGRMKQIHGSDFDGRMEIGGGSVLGGILGGNYEGLEKQRAVMRRVYEEAFGEAARDDEAFGEEGQPWRWEWDSKLTGDGGGEGFVVDVKGLRLNGKKTQGKVKGKEEKGGRSSGVEYDEEVVDEEGPNMPPLGPSFASGKGNQNNKRKLKKKNKAAAAFASKKGGGGPSRGNGDGGGVNRAGKRKRNKANAGAA</sequence>
<evidence type="ECO:0000313" key="9">
    <source>
        <dbReference type="Proteomes" id="UP000267821"/>
    </source>
</evidence>